<name>A0A1H0ZWW3_9ACTN</name>
<accession>A0A1H0ZWW3</accession>
<feature type="domain" description="DinB-like" evidence="1">
    <location>
        <begin position="21"/>
        <end position="177"/>
    </location>
</feature>
<reference evidence="2 3" key="1">
    <citation type="submission" date="2016-10" db="EMBL/GenBank/DDBJ databases">
        <authorList>
            <person name="de Groot N.N."/>
        </authorList>
    </citation>
    <scope>NUCLEOTIDE SEQUENCE [LARGE SCALE GENOMIC DNA]</scope>
    <source>
        <strain evidence="2 3">DSM 43794</strain>
    </source>
</reference>
<evidence type="ECO:0000313" key="3">
    <source>
        <dbReference type="Proteomes" id="UP000217103"/>
    </source>
</evidence>
<dbReference type="SUPFAM" id="SSF109854">
    <property type="entry name" value="DinB/YfiT-like putative metalloenzymes"/>
    <property type="match status" value="1"/>
</dbReference>
<gene>
    <name evidence="2" type="ORF">SAMN04489764_0191</name>
</gene>
<organism evidence="2 3">
    <name type="scientific">Thermostaphylospora chromogena</name>
    <dbReference type="NCBI Taxonomy" id="35622"/>
    <lineage>
        <taxon>Bacteria</taxon>
        <taxon>Bacillati</taxon>
        <taxon>Actinomycetota</taxon>
        <taxon>Actinomycetes</taxon>
        <taxon>Streptosporangiales</taxon>
        <taxon>Thermomonosporaceae</taxon>
        <taxon>Thermostaphylospora</taxon>
    </lineage>
</organism>
<dbReference type="EMBL" id="FNKK01000002">
    <property type="protein sequence ID" value="SDQ31937.1"/>
    <property type="molecule type" value="Genomic_DNA"/>
</dbReference>
<dbReference type="Pfam" id="PF12867">
    <property type="entry name" value="DinB_2"/>
    <property type="match status" value="1"/>
</dbReference>
<sequence length="192" mass="21458">MHPRMDVKWNLELLDQLDWIWRNQARPRLDGLTDAEYFWEPVADTWSVRRRGESTAPMAAGAGEYVIDFALPEPDPAPVTTIAWRLGHLIVGVFGVRNAAHFGGPPVDYATFHYAGTAKEALQQLDDAYARWTEGVRGLGEDGLARPSGPAEGPHADRPLATLVLHINREAIHHLAEVALLRDLYLRHADTR</sequence>
<dbReference type="AlphaFoldDB" id="A0A1H0ZWW3"/>
<proteinExistence type="predicted"/>
<evidence type="ECO:0000313" key="2">
    <source>
        <dbReference type="EMBL" id="SDQ31937.1"/>
    </source>
</evidence>
<keyword evidence="3" id="KW-1185">Reference proteome</keyword>
<dbReference type="InterPro" id="IPR034660">
    <property type="entry name" value="DinB/YfiT-like"/>
</dbReference>
<dbReference type="STRING" id="35622.SAMN04489764_0191"/>
<evidence type="ECO:0000259" key="1">
    <source>
        <dbReference type="Pfam" id="PF12867"/>
    </source>
</evidence>
<dbReference type="Gene3D" id="1.20.120.450">
    <property type="entry name" value="dinb family like domain"/>
    <property type="match status" value="1"/>
</dbReference>
<dbReference type="InterPro" id="IPR024775">
    <property type="entry name" value="DinB-like"/>
</dbReference>
<dbReference type="Proteomes" id="UP000217103">
    <property type="component" value="Unassembled WGS sequence"/>
</dbReference>
<protein>
    <submittedName>
        <fullName evidence="2">DinB superfamily protein</fullName>
    </submittedName>
</protein>